<keyword evidence="2" id="KW-0012">Acyltransferase</keyword>
<keyword evidence="1" id="KW-0808">Transferase</keyword>
<dbReference type="InParanoid" id="A0A200R5P9"/>
<name>A0A200R5P9_MACCD</name>
<dbReference type="GO" id="GO:0008080">
    <property type="term" value="F:N-acetyltransferase activity"/>
    <property type="evidence" value="ECO:0007669"/>
    <property type="project" value="TreeGrafter"/>
</dbReference>
<dbReference type="OrthoDB" id="7305308at2759"/>
<evidence type="ECO:0000256" key="1">
    <source>
        <dbReference type="ARBA" id="ARBA00022679"/>
    </source>
</evidence>
<dbReference type="PANTHER" id="PTHR10545">
    <property type="entry name" value="DIAMINE N-ACETYLTRANSFERASE"/>
    <property type="match status" value="1"/>
</dbReference>
<feature type="domain" description="N-acetyltransferase" evidence="3">
    <location>
        <begin position="89"/>
        <end position="246"/>
    </location>
</feature>
<gene>
    <name evidence="4" type="ORF">BVC80_1835g450</name>
</gene>
<evidence type="ECO:0000259" key="3">
    <source>
        <dbReference type="PROSITE" id="PS51186"/>
    </source>
</evidence>
<organism evidence="4 5">
    <name type="scientific">Macleaya cordata</name>
    <name type="common">Five-seeded plume-poppy</name>
    <name type="synonym">Bocconia cordata</name>
    <dbReference type="NCBI Taxonomy" id="56857"/>
    <lineage>
        <taxon>Eukaryota</taxon>
        <taxon>Viridiplantae</taxon>
        <taxon>Streptophyta</taxon>
        <taxon>Embryophyta</taxon>
        <taxon>Tracheophyta</taxon>
        <taxon>Spermatophyta</taxon>
        <taxon>Magnoliopsida</taxon>
        <taxon>Ranunculales</taxon>
        <taxon>Papaveraceae</taxon>
        <taxon>Papaveroideae</taxon>
        <taxon>Macleaya</taxon>
    </lineage>
</organism>
<dbReference type="InterPro" id="IPR000182">
    <property type="entry name" value="GNAT_dom"/>
</dbReference>
<dbReference type="Pfam" id="PF00583">
    <property type="entry name" value="Acetyltransf_1"/>
    <property type="match status" value="1"/>
</dbReference>
<keyword evidence="5" id="KW-1185">Reference proteome</keyword>
<accession>A0A200R5P9</accession>
<reference evidence="4 5" key="1">
    <citation type="journal article" date="2017" name="Mol. Plant">
        <title>The Genome of Medicinal Plant Macleaya cordata Provides New Insights into Benzylisoquinoline Alkaloids Metabolism.</title>
        <authorList>
            <person name="Liu X."/>
            <person name="Liu Y."/>
            <person name="Huang P."/>
            <person name="Ma Y."/>
            <person name="Qing Z."/>
            <person name="Tang Q."/>
            <person name="Cao H."/>
            <person name="Cheng P."/>
            <person name="Zheng Y."/>
            <person name="Yuan Z."/>
            <person name="Zhou Y."/>
            <person name="Liu J."/>
            <person name="Tang Z."/>
            <person name="Zhuo Y."/>
            <person name="Zhang Y."/>
            <person name="Yu L."/>
            <person name="Huang J."/>
            <person name="Yang P."/>
            <person name="Peng Q."/>
            <person name="Zhang J."/>
            <person name="Jiang W."/>
            <person name="Zhang Z."/>
            <person name="Lin K."/>
            <person name="Ro D.K."/>
            <person name="Chen X."/>
            <person name="Xiong X."/>
            <person name="Shang Y."/>
            <person name="Huang S."/>
            <person name="Zeng J."/>
        </authorList>
    </citation>
    <scope>NUCLEOTIDE SEQUENCE [LARGE SCALE GENOMIC DNA]</scope>
    <source>
        <strain evidence="5">cv. BLH2017</strain>
        <tissue evidence="4">Root</tissue>
    </source>
</reference>
<evidence type="ECO:0000256" key="2">
    <source>
        <dbReference type="ARBA" id="ARBA00023315"/>
    </source>
</evidence>
<dbReference type="SUPFAM" id="SSF55729">
    <property type="entry name" value="Acyl-CoA N-acyltransferases (Nat)"/>
    <property type="match status" value="1"/>
</dbReference>
<dbReference type="PROSITE" id="PS51186">
    <property type="entry name" value="GNAT"/>
    <property type="match status" value="1"/>
</dbReference>
<proteinExistence type="predicted"/>
<dbReference type="AlphaFoldDB" id="A0A200R5P9"/>
<dbReference type="PANTHER" id="PTHR10545:SF29">
    <property type="entry name" value="GH14572P-RELATED"/>
    <property type="match status" value="1"/>
</dbReference>
<dbReference type="STRING" id="56857.A0A200R5P9"/>
<dbReference type="InterPro" id="IPR051016">
    <property type="entry name" value="Diverse_Substrate_AcTransf"/>
</dbReference>
<dbReference type="InterPro" id="IPR016181">
    <property type="entry name" value="Acyl_CoA_acyltransferase"/>
</dbReference>
<comment type="caution">
    <text evidence="4">The sequence shown here is derived from an EMBL/GenBank/DDBJ whole genome shotgun (WGS) entry which is preliminary data.</text>
</comment>
<dbReference type="Proteomes" id="UP000195402">
    <property type="component" value="Unassembled WGS sequence"/>
</dbReference>
<dbReference type="FunCoup" id="A0A200R5P9">
    <property type="interactions" value="524"/>
</dbReference>
<evidence type="ECO:0000313" key="5">
    <source>
        <dbReference type="Proteomes" id="UP000195402"/>
    </source>
</evidence>
<dbReference type="OMA" id="RVEWIVI"/>
<dbReference type="CDD" id="cd04301">
    <property type="entry name" value="NAT_SF"/>
    <property type="match status" value="1"/>
</dbReference>
<sequence>MGDTTDLPPPPTTQTPSISLMEQLGNPATFVANSLFARIRLGGIKDVPQIHKLIYQMMVYERLTHLFSATEESLSATLFNSPPFQSFTALILEVSRQPFPQDQHSTNPNYPPITKIVNLETPVEDPEANIFQTHGDGGGDGNIVIVGWVFFYPNYATYLGKPGFYLEDIFVRECYRKRGFGRMLLAAVAEQAVKMGYGRVDWSVLEWNENAIKFYEEMGAQVSKDWSSCRLTGEALQAYGNKENAKDTKN</sequence>
<evidence type="ECO:0000313" key="4">
    <source>
        <dbReference type="EMBL" id="OVA18041.1"/>
    </source>
</evidence>
<dbReference type="EMBL" id="MVGT01000437">
    <property type="protein sequence ID" value="OVA18041.1"/>
    <property type="molecule type" value="Genomic_DNA"/>
</dbReference>
<dbReference type="FunFam" id="3.40.630.30:FF:000099">
    <property type="entry name" value="probable acetyltransferase NATA1-like"/>
    <property type="match status" value="1"/>
</dbReference>
<protein>
    <submittedName>
        <fullName evidence="4">GNAT domain</fullName>
    </submittedName>
</protein>
<dbReference type="Gene3D" id="3.40.630.30">
    <property type="match status" value="1"/>
</dbReference>